<proteinExistence type="predicted"/>
<evidence type="ECO:0000313" key="1">
    <source>
        <dbReference type="EMBL" id="AYV78329.1"/>
    </source>
</evidence>
<name>A0A3G4ZY56_9VIRU</name>
<dbReference type="EMBL" id="MK072075">
    <property type="protein sequence ID" value="AYV78329.1"/>
    <property type="molecule type" value="Genomic_DNA"/>
</dbReference>
<accession>A0A3G4ZY56</accession>
<gene>
    <name evidence="1" type="ORF">Edafosvirus10_4</name>
</gene>
<organism evidence="1">
    <name type="scientific">Edafosvirus sp</name>
    <dbReference type="NCBI Taxonomy" id="2487765"/>
    <lineage>
        <taxon>Viruses</taxon>
        <taxon>Varidnaviria</taxon>
        <taxon>Bamfordvirae</taxon>
        <taxon>Nucleocytoviricota</taxon>
        <taxon>Megaviricetes</taxon>
        <taxon>Imitervirales</taxon>
        <taxon>Mimiviridae</taxon>
        <taxon>Klosneuvirinae</taxon>
    </lineage>
</organism>
<protein>
    <submittedName>
        <fullName evidence="1">Uncharacterized protein</fullName>
    </submittedName>
</protein>
<sequence>MPKLYNDIGECYSADHTSPNWKDFINKKPYNGNATCPITILDFSWYIDEDDEKEDKENILFLICKQWNFAGPGYKTFTFGINVTKEDEPEIKKFIKKHKE</sequence>
<reference evidence="1" key="1">
    <citation type="submission" date="2018-10" db="EMBL/GenBank/DDBJ databases">
        <title>Hidden diversity of soil giant viruses.</title>
        <authorList>
            <person name="Schulz F."/>
            <person name="Alteio L."/>
            <person name="Goudeau D."/>
            <person name="Ryan E.M."/>
            <person name="Malmstrom R.R."/>
            <person name="Blanchard J."/>
            <person name="Woyke T."/>
        </authorList>
    </citation>
    <scope>NUCLEOTIDE SEQUENCE</scope>
    <source>
        <strain evidence="1">EDV1</strain>
    </source>
</reference>